<reference evidence="1 2" key="1">
    <citation type="submission" date="2020-09" db="EMBL/GenBank/DDBJ databases">
        <title>Characterization of Paenibacillus peoriae strain ZF390 with broad-spectrum antimicrobial activity as a potential biocontrol agent.</title>
        <authorList>
            <person name="Li L."/>
            <person name="Zhao Y."/>
            <person name="Li B."/>
            <person name="Xie X."/>
        </authorList>
    </citation>
    <scope>NUCLEOTIDE SEQUENCE [LARGE SCALE GENOMIC DNA]</scope>
    <source>
        <strain evidence="1 2">ZF390</strain>
    </source>
</reference>
<gene>
    <name evidence="1" type="ORF">IAQ67_16355</name>
</gene>
<sequence>MQYHELIMQLEIPSTAEIIVEGVEFLLHTDKDREDMFLECLDNPGSEIEYLRKRRKYCIDTFGYKNKEEFVYDYEVNCDKALERLFQEKIIDFKMKKLKTNDPIEIYNTYVEQGKYCTFLEVAYLA</sequence>
<proteinExistence type="predicted"/>
<dbReference type="RefSeq" id="WP_190297360.1">
    <property type="nucleotide sequence ID" value="NZ_CP061172.1"/>
</dbReference>
<dbReference type="Proteomes" id="UP000516384">
    <property type="component" value="Chromosome"/>
</dbReference>
<accession>A0A7H0Y303</accession>
<name>A0A7H0Y303_9BACL</name>
<dbReference type="EMBL" id="CP061172">
    <property type="protein sequence ID" value="QNR65461.1"/>
    <property type="molecule type" value="Genomic_DNA"/>
</dbReference>
<organism evidence="1 2">
    <name type="scientific">Paenibacillus peoriae</name>
    <dbReference type="NCBI Taxonomy" id="59893"/>
    <lineage>
        <taxon>Bacteria</taxon>
        <taxon>Bacillati</taxon>
        <taxon>Bacillota</taxon>
        <taxon>Bacilli</taxon>
        <taxon>Bacillales</taxon>
        <taxon>Paenibacillaceae</taxon>
        <taxon>Paenibacillus</taxon>
    </lineage>
</organism>
<evidence type="ECO:0000313" key="2">
    <source>
        <dbReference type="Proteomes" id="UP000516384"/>
    </source>
</evidence>
<evidence type="ECO:0000313" key="1">
    <source>
        <dbReference type="EMBL" id="QNR65461.1"/>
    </source>
</evidence>
<dbReference type="AlphaFoldDB" id="A0A7H0Y303"/>
<protein>
    <submittedName>
        <fullName evidence="1">Uncharacterized protein</fullName>
    </submittedName>
</protein>